<dbReference type="PANTHER" id="PTHR42703">
    <property type="entry name" value="NADH DEHYDROGENASE"/>
    <property type="match status" value="1"/>
</dbReference>
<feature type="transmembrane region" description="Helical" evidence="6">
    <location>
        <begin position="333"/>
        <end position="351"/>
    </location>
</feature>
<dbReference type="PANTHER" id="PTHR42703:SF1">
    <property type="entry name" value="NA(+)_H(+) ANTIPORTER SUBUNIT D1"/>
    <property type="match status" value="1"/>
</dbReference>
<name>A0A5B8R769_9ZZZZ</name>
<evidence type="ECO:0000256" key="1">
    <source>
        <dbReference type="ARBA" id="ARBA00004651"/>
    </source>
</evidence>
<evidence type="ECO:0000313" key="8">
    <source>
        <dbReference type="EMBL" id="QEA04331.1"/>
    </source>
</evidence>
<dbReference type="InterPro" id="IPR001750">
    <property type="entry name" value="ND/Mrp_TM"/>
</dbReference>
<evidence type="ECO:0000256" key="2">
    <source>
        <dbReference type="ARBA" id="ARBA00022475"/>
    </source>
</evidence>
<protein>
    <submittedName>
        <fullName evidence="8">NAD(P)H-quinone oxidoreductase subunit 2, chloroplastic</fullName>
        <ecNumber evidence="8">1.6.5.11</ecNumber>
    </submittedName>
</protein>
<gene>
    <name evidence="8" type="primary">ndhB</name>
    <name evidence="8" type="ORF">KBTEX_00639</name>
</gene>
<feature type="transmembrane region" description="Helical" evidence="6">
    <location>
        <begin position="275"/>
        <end position="296"/>
    </location>
</feature>
<feature type="transmembrane region" description="Helical" evidence="6">
    <location>
        <begin position="241"/>
        <end position="263"/>
    </location>
</feature>
<proteinExistence type="predicted"/>
<evidence type="ECO:0000256" key="5">
    <source>
        <dbReference type="ARBA" id="ARBA00023136"/>
    </source>
</evidence>
<reference evidence="8" key="1">
    <citation type="submission" date="2019-06" db="EMBL/GenBank/DDBJ databases">
        <authorList>
            <person name="Murdoch R.W."/>
            <person name="Fathepure B."/>
        </authorList>
    </citation>
    <scope>NUCLEOTIDE SEQUENCE</scope>
</reference>
<feature type="transmembrane region" description="Helical" evidence="6">
    <location>
        <begin position="6"/>
        <end position="29"/>
    </location>
</feature>
<keyword evidence="5 6" id="KW-0472">Membrane</keyword>
<sequence length="512" mass="52246">MTHLPILPVLIAAFAGFVLVLIAGAPLFVQRVLSVTATAAGLVTAIVAVTAVSDGSAIAYALGDWPAPYGIVLVLDRLSALMVLLTAVIAMIALLQAIQGTDRRGRLFHALYQFQLMGIYGAFLTGDIFNLFVFFEILLIASYGLLLHGHGPGRTRAAVKYVVINLVGSALFLVGVGTLYAVAGSLNIADLAGRVADVAPADRGLLYASAFLLVTVFAIKAALVPLSLWLPDAYAGATTPVAALFAIMTKIGVYAILRVYTVVFDAPASAAVEAVGPWLLGAALATIVIGMTGSLAAAGLRRLVAYAMLTSVGTMVVGIAVFTPAAIGGGLYYLLHSTIATAGMFLLAGVLGEHRGESGDRFEPAPRPGGWAPLGLLFTALAVAVAGLPPLSGFLGKTLILQSVAGVSPTALVWTVVLAGSLFTVVALSRAGSALFWKDEPPAGPVAAPDAAAYVPAGLCVALVVAMTVFAGPISGYTRATAGDLLDGPGAYTQAVMDAGRQTSPGHHDEGA</sequence>
<dbReference type="PRINTS" id="PR01437">
    <property type="entry name" value="NUOXDRDTASE4"/>
</dbReference>
<dbReference type="InterPro" id="IPR003918">
    <property type="entry name" value="NADH_UbQ_OxRdtase"/>
</dbReference>
<dbReference type="NCBIfam" id="NF009309">
    <property type="entry name" value="PRK12666.1"/>
    <property type="match status" value="1"/>
</dbReference>
<evidence type="ECO:0000259" key="7">
    <source>
        <dbReference type="Pfam" id="PF00361"/>
    </source>
</evidence>
<keyword evidence="2" id="KW-1003">Cell membrane</keyword>
<comment type="subcellular location">
    <subcellularLocation>
        <location evidence="1">Cell membrane</location>
        <topology evidence="1">Multi-pass membrane protein</topology>
    </subcellularLocation>
</comment>
<dbReference type="GO" id="GO:0016491">
    <property type="term" value="F:oxidoreductase activity"/>
    <property type="evidence" value="ECO:0007669"/>
    <property type="project" value="UniProtKB-KW"/>
</dbReference>
<feature type="transmembrane region" description="Helical" evidence="6">
    <location>
        <begin position="161"/>
        <end position="186"/>
    </location>
</feature>
<evidence type="ECO:0000256" key="4">
    <source>
        <dbReference type="ARBA" id="ARBA00022989"/>
    </source>
</evidence>
<evidence type="ECO:0000256" key="6">
    <source>
        <dbReference type="SAM" id="Phobius"/>
    </source>
</evidence>
<organism evidence="8">
    <name type="scientific">uncultured organism</name>
    <dbReference type="NCBI Taxonomy" id="155900"/>
    <lineage>
        <taxon>unclassified sequences</taxon>
        <taxon>environmental samples</taxon>
    </lineage>
</organism>
<feature type="transmembrane region" description="Helical" evidence="6">
    <location>
        <begin position="303"/>
        <end position="327"/>
    </location>
</feature>
<dbReference type="GO" id="GO:0005886">
    <property type="term" value="C:plasma membrane"/>
    <property type="evidence" value="ECO:0007669"/>
    <property type="project" value="UniProtKB-SubCell"/>
</dbReference>
<keyword evidence="8" id="KW-0560">Oxidoreductase</keyword>
<dbReference type="EC" id="1.6.5.11" evidence="8"/>
<feature type="transmembrane region" description="Helical" evidence="6">
    <location>
        <begin position="411"/>
        <end position="428"/>
    </location>
</feature>
<dbReference type="Pfam" id="PF00361">
    <property type="entry name" value="Proton_antipo_M"/>
    <property type="match status" value="1"/>
</dbReference>
<evidence type="ECO:0000256" key="3">
    <source>
        <dbReference type="ARBA" id="ARBA00022692"/>
    </source>
</evidence>
<feature type="transmembrane region" description="Helical" evidence="6">
    <location>
        <begin position="41"/>
        <end position="63"/>
    </location>
</feature>
<feature type="domain" description="NADH:quinone oxidoreductase/Mrp antiporter transmembrane" evidence="7">
    <location>
        <begin position="127"/>
        <end position="419"/>
    </location>
</feature>
<feature type="transmembrane region" description="Helical" evidence="6">
    <location>
        <begin position="206"/>
        <end position="229"/>
    </location>
</feature>
<dbReference type="GO" id="GO:0008137">
    <property type="term" value="F:NADH dehydrogenase (ubiquinone) activity"/>
    <property type="evidence" value="ECO:0007669"/>
    <property type="project" value="InterPro"/>
</dbReference>
<keyword evidence="4 6" id="KW-1133">Transmembrane helix</keyword>
<dbReference type="GO" id="GO:0042773">
    <property type="term" value="P:ATP synthesis coupled electron transport"/>
    <property type="evidence" value="ECO:0007669"/>
    <property type="project" value="InterPro"/>
</dbReference>
<dbReference type="EMBL" id="MN079082">
    <property type="protein sequence ID" value="QEA04331.1"/>
    <property type="molecule type" value="Genomic_DNA"/>
</dbReference>
<feature type="transmembrane region" description="Helical" evidence="6">
    <location>
        <begin position="371"/>
        <end position="391"/>
    </location>
</feature>
<dbReference type="InterPro" id="IPR050586">
    <property type="entry name" value="CPA3_Na-H_Antiporter_D"/>
</dbReference>
<feature type="transmembrane region" description="Helical" evidence="6">
    <location>
        <begin position="69"/>
        <end position="95"/>
    </location>
</feature>
<dbReference type="AlphaFoldDB" id="A0A5B8R769"/>
<keyword evidence="3 6" id="KW-0812">Transmembrane</keyword>
<accession>A0A5B8R769</accession>